<evidence type="ECO:0000256" key="5">
    <source>
        <dbReference type="SAM" id="Phobius"/>
    </source>
</evidence>
<feature type="domain" description="DUF202" evidence="6">
    <location>
        <begin position="15"/>
        <end position="78"/>
    </location>
</feature>
<evidence type="ECO:0000256" key="4">
    <source>
        <dbReference type="ARBA" id="ARBA00023136"/>
    </source>
</evidence>
<keyword evidence="4 5" id="KW-0472">Membrane</keyword>
<name>A0A5C5WNN2_9BACT</name>
<evidence type="ECO:0000256" key="2">
    <source>
        <dbReference type="ARBA" id="ARBA00022692"/>
    </source>
</evidence>
<dbReference type="InterPro" id="IPR003807">
    <property type="entry name" value="DUF202"/>
</dbReference>
<feature type="transmembrane region" description="Helical" evidence="5">
    <location>
        <begin position="51"/>
        <end position="74"/>
    </location>
</feature>
<dbReference type="EMBL" id="SJPI01000001">
    <property type="protein sequence ID" value="TWT52434.1"/>
    <property type="molecule type" value="Genomic_DNA"/>
</dbReference>
<dbReference type="Pfam" id="PF02656">
    <property type="entry name" value="DUF202"/>
    <property type="match status" value="1"/>
</dbReference>
<evidence type="ECO:0000259" key="6">
    <source>
        <dbReference type="Pfam" id="PF02656"/>
    </source>
</evidence>
<protein>
    <recommendedName>
        <fullName evidence="6">DUF202 domain-containing protein</fullName>
    </recommendedName>
</protein>
<dbReference type="Proteomes" id="UP000316598">
    <property type="component" value="Unassembled WGS sequence"/>
</dbReference>
<dbReference type="GO" id="GO:0012505">
    <property type="term" value="C:endomembrane system"/>
    <property type="evidence" value="ECO:0007669"/>
    <property type="project" value="UniProtKB-SubCell"/>
</dbReference>
<comment type="caution">
    <text evidence="7">The sequence shown here is derived from an EMBL/GenBank/DDBJ whole genome shotgun (WGS) entry which is preliminary data.</text>
</comment>
<evidence type="ECO:0000313" key="7">
    <source>
        <dbReference type="EMBL" id="TWT52434.1"/>
    </source>
</evidence>
<feature type="transmembrane region" description="Helical" evidence="5">
    <location>
        <begin position="24"/>
        <end position="45"/>
    </location>
</feature>
<gene>
    <name evidence="7" type="ORF">Pla22_00580</name>
</gene>
<comment type="subcellular location">
    <subcellularLocation>
        <location evidence="1">Endomembrane system</location>
        <topology evidence="1">Multi-pass membrane protein</topology>
    </subcellularLocation>
</comment>
<dbReference type="OrthoDB" id="582337at2"/>
<organism evidence="7 8">
    <name type="scientific">Rubripirellula amarantea</name>
    <dbReference type="NCBI Taxonomy" id="2527999"/>
    <lineage>
        <taxon>Bacteria</taxon>
        <taxon>Pseudomonadati</taxon>
        <taxon>Planctomycetota</taxon>
        <taxon>Planctomycetia</taxon>
        <taxon>Pirellulales</taxon>
        <taxon>Pirellulaceae</taxon>
        <taxon>Rubripirellula</taxon>
    </lineage>
</organism>
<accession>A0A5C5WNN2</accession>
<keyword evidence="8" id="KW-1185">Reference proteome</keyword>
<keyword evidence="2 5" id="KW-0812">Transmembrane</keyword>
<sequence length="83" mass="9381">MNEDASRRDELALVRTDLANERTLLAYGRTSLMVAATGLTIVKFFPEIHGVIRIGWGLAGVAIIIALVGLWRFVSLRRRFRLR</sequence>
<proteinExistence type="predicted"/>
<evidence type="ECO:0000313" key="8">
    <source>
        <dbReference type="Proteomes" id="UP000316598"/>
    </source>
</evidence>
<dbReference type="RefSeq" id="WP_146512811.1">
    <property type="nucleotide sequence ID" value="NZ_SJPI01000001.1"/>
</dbReference>
<evidence type="ECO:0000256" key="1">
    <source>
        <dbReference type="ARBA" id="ARBA00004127"/>
    </source>
</evidence>
<evidence type="ECO:0000256" key="3">
    <source>
        <dbReference type="ARBA" id="ARBA00022989"/>
    </source>
</evidence>
<reference evidence="7 8" key="1">
    <citation type="submission" date="2019-02" db="EMBL/GenBank/DDBJ databases">
        <title>Deep-cultivation of Planctomycetes and their phenomic and genomic characterization uncovers novel biology.</title>
        <authorList>
            <person name="Wiegand S."/>
            <person name="Jogler M."/>
            <person name="Boedeker C."/>
            <person name="Pinto D."/>
            <person name="Vollmers J."/>
            <person name="Rivas-Marin E."/>
            <person name="Kohn T."/>
            <person name="Peeters S.H."/>
            <person name="Heuer A."/>
            <person name="Rast P."/>
            <person name="Oberbeckmann S."/>
            <person name="Bunk B."/>
            <person name="Jeske O."/>
            <person name="Meyerdierks A."/>
            <person name="Storesund J.E."/>
            <person name="Kallscheuer N."/>
            <person name="Luecker S."/>
            <person name="Lage O.M."/>
            <person name="Pohl T."/>
            <person name="Merkel B.J."/>
            <person name="Hornburger P."/>
            <person name="Mueller R.-W."/>
            <person name="Bruemmer F."/>
            <person name="Labrenz M."/>
            <person name="Spormann A.M."/>
            <person name="Op Den Camp H."/>
            <person name="Overmann J."/>
            <person name="Amann R."/>
            <person name="Jetten M.S.M."/>
            <person name="Mascher T."/>
            <person name="Medema M.H."/>
            <person name="Devos D.P."/>
            <person name="Kaster A.-K."/>
            <person name="Ovreas L."/>
            <person name="Rohde M."/>
            <person name="Galperin M.Y."/>
            <person name="Jogler C."/>
        </authorList>
    </citation>
    <scope>NUCLEOTIDE SEQUENCE [LARGE SCALE GENOMIC DNA]</scope>
    <source>
        <strain evidence="7 8">Pla22</strain>
    </source>
</reference>
<keyword evidence="3 5" id="KW-1133">Transmembrane helix</keyword>
<dbReference type="AlphaFoldDB" id="A0A5C5WNN2"/>